<feature type="compositionally biased region" description="Basic and acidic residues" evidence="1">
    <location>
        <begin position="36"/>
        <end position="47"/>
    </location>
</feature>
<keyword evidence="4" id="KW-1185">Reference proteome</keyword>
<dbReference type="InParanoid" id="F7BTX3"/>
<organism evidence="3 4">
    <name type="scientific">Equus caballus</name>
    <name type="common">Horse</name>
    <dbReference type="NCBI Taxonomy" id="9796"/>
    <lineage>
        <taxon>Eukaryota</taxon>
        <taxon>Metazoa</taxon>
        <taxon>Chordata</taxon>
        <taxon>Craniata</taxon>
        <taxon>Vertebrata</taxon>
        <taxon>Euteleostomi</taxon>
        <taxon>Mammalia</taxon>
        <taxon>Eutheria</taxon>
        <taxon>Laurasiatheria</taxon>
        <taxon>Perissodactyla</taxon>
        <taxon>Equidae</taxon>
        <taxon>Equus</taxon>
    </lineage>
</organism>
<dbReference type="InterPro" id="IPR050302">
    <property type="entry name" value="Rab_GAP_TBC_domain"/>
</dbReference>
<dbReference type="FunFam" id="1.10.10.750:FF:000001">
    <property type="entry name" value="TBC1 domain family member 10A"/>
    <property type="match status" value="1"/>
</dbReference>
<feature type="domain" description="Rab-GAP TBC" evidence="2">
    <location>
        <begin position="226"/>
        <end position="375"/>
    </location>
</feature>
<dbReference type="PANTHER" id="PTHR47219:SF25">
    <property type="entry name" value="RAB-GAP TBC DOMAIN-CONTAINING PROTEIN"/>
    <property type="match status" value="1"/>
</dbReference>
<reference evidence="3" key="3">
    <citation type="submission" date="2025-09" db="UniProtKB">
        <authorList>
            <consortium name="Ensembl"/>
        </authorList>
    </citation>
    <scope>IDENTIFICATION</scope>
    <source>
        <strain evidence="3">Thoroughbred</strain>
    </source>
</reference>
<dbReference type="HOGENOM" id="CLU_005350_10_0_1"/>
<dbReference type="InterPro" id="IPR000195">
    <property type="entry name" value="Rab-GAP-TBC_dom"/>
</dbReference>
<proteinExistence type="predicted"/>
<dbReference type="Bgee" id="ENSECAG00000007557">
    <property type="expression patterns" value="Expressed in testis and 3 other cell types or tissues"/>
</dbReference>
<evidence type="ECO:0000256" key="1">
    <source>
        <dbReference type="SAM" id="MobiDB-lite"/>
    </source>
</evidence>
<dbReference type="Ensembl" id="ENSECAT00000007683.4">
    <property type="protein sequence ID" value="ENSECAP00000005651.4"/>
    <property type="gene ID" value="ENSECAG00000007557.4"/>
</dbReference>
<dbReference type="PANTHER" id="PTHR47219">
    <property type="entry name" value="RAB GTPASE-ACTIVATING PROTEIN 1-LIKE"/>
    <property type="match status" value="1"/>
</dbReference>
<evidence type="ECO:0000313" key="3">
    <source>
        <dbReference type="Ensembl" id="ENSECAP00000005651.4"/>
    </source>
</evidence>
<dbReference type="Pfam" id="PF00566">
    <property type="entry name" value="RabGAP-TBC"/>
    <property type="match status" value="1"/>
</dbReference>
<feature type="region of interest" description="Disordered" evidence="1">
    <location>
        <begin position="1"/>
        <end position="79"/>
    </location>
</feature>
<protein>
    <recommendedName>
        <fullName evidence="2">Rab-GAP TBC domain-containing protein</fullName>
    </recommendedName>
</protein>
<reference evidence="3 4" key="1">
    <citation type="journal article" date="2009" name="Science">
        <title>Genome sequence, comparative analysis, and population genetics of the domestic horse.</title>
        <authorList>
            <consortium name="Broad Institute Genome Sequencing Platform"/>
            <consortium name="Broad Institute Whole Genome Assembly Team"/>
            <person name="Wade C.M."/>
            <person name="Giulotto E."/>
            <person name="Sigurdsson S."/>
            <person name="Zoli M."/>
            <person name="Gnerre S."/>
            <person name="Imsland F."/>
            <person name="Lear T.L."/>
            <person name="Adelson D.L."/>
            <person name="Bailey E."/>
            <person name="Bellone R.R."/>
            <person name="Bloecker H."/>
            <person name="Distl O."/>
            <person name="Edgar R.C."/>
            <person name="Garber M."/>
            <person name="Leeb T."/>
            <person name="Mauceli E."/>
            <person name="MacLeod J.N."/>
            <person name="Penedo M.C.T."/>
            <person name="Raison J.M."/>
            <person name="Sharpe T."/>
            <person name="Vogel J."/>
            <person name="Andersson L."/>
            <person name="Antczak D.F."/>
            <person name="Biagi T."/>
            <person name="Binns M.M."/>
            <person name="Chowdhary B.P."/>
            <person name="Coleman S.J."/>
            <person name="Della Valle G."/>
            <person name="Fryc S."/>
            <person name="Guerin G."/>
            <person name="Hasegawa T."/>
            <person name="Hill E.W."/>
            <person name="Jurka J."/>
            <person name="Kiialainen A."/>
            <person name="Lindgren G."/>
            <person name="Liu J."/>
            <person name="Magnani E."/>
            <person name="Mickelson J.R."/>
            <person name="Murray J."/>
            <person name="Nergadze S.G."/>
            <person name="Onofrio R."/>
            <person name="Pedroni S."/>
            <person name="Piras M.F."/>
            <person name="Raudsepp T."/>
            <person name="Rocchi M."/>
            <person name="Roeed K.H."/>
            <person name="Ryder O.A."/>
            <person name="Searle S."/>
            <person name="Skow L."/>
            <person name="Swinburne J.E."/>
            <person name="Syvaenen A.C."/>
            <person name="Tozaki T."/>
            <person name="Valberg S.J."/>
            <person name="Vaudin M."/>
            <person name="White J.R."/>
            <person name="Zody M.C."/>
            <person name="Lander E.S."/>
            <person name="Lindblad-Toh K."/>
        </authorList>
    </citation>
    <scope>NUCLEOTIDE SEQUENCE [LARGE SCALE GENOMIC DNA]</scope>
    <source>
        <strain evidence="3 4">Thoroughbred</strain>
    </source>
</reference>
<sequence>MGLGGACAPGRSQPGAGPKLLGSWDGASSLGEDSPEQGKARGRHSPETPEPGPLSAPSSLRCSLETPPVRPAGEKPARRCLIRRGGEGGCGARRVEEQPGRWREDGEEAPWECSMKVEGAAGHVVTLPGRARGCRHGVGPIWLPAGLSHCPSPSGQAAVWTHQGRVLLRGSDSTSVKSEKELPRLTTQEAKHKCRDIRRADKWLKMLRDWGQYQGSKKMHKRVFKGIPPQVRGRVWSLLLDLEKVKAENKGKYERMKEQARLFSDDIKQIDLDVNRTFRDHIMYWDRYGIKQQALFHVLAACSVYNTEVGYCQGMSEVVAVLLMFLGEEDAFWALAQLMVSERHAMHGFFVPGFPKLLRFQAHHEQVLTKGLPKL</sequence>
<dbReference type="Gene3D" id="1.10.10.750">
    <property type="entry name" value="Ypt/Rab-GAP domain of gyp1p, domain 1"/>
    <property type="match status" value="1"/>
</dbReference>
<reference evidence="3" key="2">
    <citation type="submission" date="2025-08" db="UniProtKB">
        <authorList>
            <consortium name="Ensembl"/>
        </authorList>
    </citation>
    <scope>IDENTIFICATION</scope>
    <source>
        <strain evidence="3">Thoroughbred</strain>
    </source>
</reference>
<dbReference type="SMART" id="SM00164">
    <property type="entry name" value="TBC"/>
    <property type="match status" value="1"/>
</dbReference>
<dbReference type="AlphaFoldDB" id="F7BTX3"/>
<dbReference type="SUPFAM" id="SSF47923">
    <property type="entry name" value="Ypt/Rab-GAP domain of gyp1p"/>
    <property type="match status" value="1"/>
</dbReference>
<dbReference type="InterPro" id="IPR035969">
    <property type="entry name" value="Rab-GAP_TBC_sf"/>
</dbReference>
<evidence type="ECO:0000313" key="4">
    <source>
        <dbReference type="Proteomes" id="UP000002281"/>
    </source>
</evidence>
<dbReference type="GeneTree" id="ENSGT00940000161238"/>
<dbReference type="Gene3D" id="1.10.8.270">
    <property type="entry name" value="putative rabgap domain of human tbc1 domain family member 14 like domains"/>
    <property type="match status" value="1"/>
</dbReference>
<name>F7BTX3_HORSE</name>
<evidence type="ECO:0000259" key="2">
    <source>
        <dbReference type="PROSITE" id="PS50086"/>
    </source>
</evidence>
<dbReference type="FunFam" id="1.10.8.270:FF:000010">
    <property type="entry name" value="Putative USP6 N-terminal-like protein"/>
    <property type="match status" value="1"/>
</dbReference>
<dbReference type="Proteomes" id="UP000002281">
    <property type="component" value="Chromosome 12"/>
</dbReference>
<dbReference type="PROSITE" id="PS50086">
    <property type="entry name" value="TBC_RABGAP"/>
    <property type="match status" value="1"/>
</dbReference>
<accession>F7BTX3</accession>
<dbReference type="PaxDb" id="9796-ENSECAP00000005651"/>